<evidence type="ECO:0000256" key="1">
    <source>
        <dbReference type="SAM" id="MobiDB-lite"/>
    </source>
</evidence>
<dbReference type="EMBL" id="UIDG01000026">
    <property type="protein sequence ID" value="SUS04188.1"/>
    <property type="molecule type" value="Genomic_DNA"/>
</dbReference>
<protein>
    <submittedName>
        <fullName evidence="2">Uncharacterized protein</fullName>
    </submittedName>
</protein>
<sequence length="36" mass="4124">MQAPISDANLKPKNVRERDKSDVSERHKGHSNEFVC</sequence>
<organism evidence="2">
    <name type="scientific">metagenome</name>
    <dbReference type="NCBI Taxonomy" id="256318"/>
    <lineage>
        <taxon>unclassified sequences</taxon>
        <taxon>metagenomes</taxon>
    </lineage>
</organism>
<gene>
    <name evidence="2" type="ORF">DF3PB_1210002</name>
</gene>
<name>A0A380T9K8_9ZZZZ</name>
<reference evidence="2" key="1">
    <citation type="submission" date="2018-07" db="EMBL/GenBank/DDBJ databases">
        <authorList>
            <person name="Quirk P.G."/>
            <person name="Krulwich T.A."/>
        </authorList>
    </citation>
    <scope>NUCLEOTIDE SEQUENCE</scope>
</reference>
<dbReference type="AlphaFoldDB" id="A0A380T9K8"/>
<feature type="compositionally biased region" description="Basic and acidic residues" evidence="1">
    <location>
        <begin position="14"/>
        <end position="26"/>
    </location>
</feature>
<feature type="region of interest" description="Disordered" evidence="1">
    <location>
        <begin position="1"/>
        <end position="36"/>
    </location>
</feature>
<proteinExistence type="predicted"/>
<evidence type="ECO:0000313" key="2">
    <source>
        <dbReference type="EMBL" id="SUS04188.1"/>
    </source>
</evidence>
<accession>A0A380T9K8</accession>